<keyword evidence="1" id="KW-0862">Zinc</keyword>
<feature type="binding site" evidence="1">
    <location>
        <position position="376"/>
    </location>
    <ligand>
        <name>Zn(2+)</name>
        <dbReference type="ChEBI" id="CHEBI:29105"/>
    </ligand>
</feature>
<evidence type="ECO:0000256" key="1">
    <source>
        <dbReference type="PIRSR" id="PIRSR605019-1"/>
    </source>
</evidence>
<dbReference type="PANTHER" id="PTHR31116:SF5">
    <property type="entry name" value="OS06G0649800 PROTEIN"/>
    <property type="match status" value="1"/>
</dbReference>
<comment type="caution">
    <text evidence="3">The sequence shown here is derived from an EMBL/GenBank/DDBJ whole genome shotgun (WGS) entry which is preliminary data.</text>
</comment>
<reference evidence="3" key="1">
    <citation type="submission" date="2023-12" db="EMBL/GenBank/DDBJ databases">
        <title>Genome assembly of Anisodus tanguticus.</title>
        <authorList>
            <person name="Wang Y.-J."/>
        </authorList>
    </citation>
    <scope>NUCLEOTIDE SEQUENCE</scope>
    <source>
        <strain evidence="3">KB-2021</strain>
        <tissue evidence="3">Leaf</tissue>
    </source>
</reference>
<feature type="compositionally biased region" description="Low complexity" evidence="2">
    <location>
        <begin position="102"/>
        <end position="119"/>
    </location>
</feature>
<dbReference type="GO" id="GO:0008725">
    <property type="term" value="F:DNA-3-methyladenine glycosylase activity"/>
    <property type="evidence" value="ECO:0007669"/>
    <property type="project" value="InterPro"/>
</dbReference>
<sequence>MSGGPRVKSMNNADSEVRSVLGPAGNKARSVELRKPVEKPVKTTNKTDKKGPDSEESKGKKFQGADPLLQLKSKKCGAVPSILRQQQDHRSLMMRPNLSLNASCSSDASTDSSHSRASTGRLSRGSVTPTAARRKQCSPKVVKSEKIGKPVGDVESLAPSPTPGDASVMKKRCAWVTPNTDRAWISLLNWDDKRWTELVLGSAEFGELSEDPSYAAFHDEEWGVPVHDDKKLFELLSLCTALAELSWPAILSKRHTFREVFQNFDPVAVSKLNEKKIAPPGSPASTLLSEVKLRAIIENARQTCKIIDELGSFDKYIWVFVNNKPIVSQFRYARQVPMKTSKAEGISKDLVKRGFRGVGPTVVYSFMQVAGITNDHLISCFRFHDCVAATDGTDKEDGLAAKTEVKQQLKDETEMGLIRAIDDFNLST</sequence>
<gene>
    <name evidence="3" type="ORF">RND71_017417</name>
</gene>
<dbReference type="PANTHER" id="PTHR31116">
    <property type="entry name" value="OS04G0501200 PROTEIN"/>
    <property type="match status" value="1"/>
</dbReference>
<accession>A0AAE1S2A2</accession>
<keyword evidence="1" id="KW-0479">Metal-binding</keyword>
<dbReference type="InterPro" id="IPR005019">
    <property type="entry name" value="Adenine_glyco"/>
</dbReference>
<evidence type="ECO:0000256" key="2">
    <source>
        <dbReference type="SAM" id="MobiDB-lite"/>
    </source>
</evidence>
<dbReference type="Gene3D" id="1.10.340.30">
    <property type="entry name" value="Hypothetical protein, domain 2"/>
    <property type="match status" value="1"/>
</dbReference>
<feature type="binding site" evidence="1">
    <location>
        <position position="380"/>
    </location>
    <ligand>
        <name>Zn(2+)</name>
        <dbReference type="ChEBI" id="CHEBI:29105"/>
    </ligand>
</feature>
<evidence type="ECO:0008006" key="5">
    <source>
        <dbReference type="Google" id="ProtNLM"/>
    </source>
</evidence>
<dbReference type="EMBL" id="JAVYJV010000009">
    <property type="protein sequence ID" value="KAK4362176.1"/>
    <property type="molecule type" value="Genomic_DNA"/>
</dbReference>
<dbReference type="SUPFAM" id="SSF48150">
    <property type="entry name" value="DNA-glycosylase"/>
    <property type="match status" value="1"/>
</dbReference>
<proteinExistence type="predicted"/>
<dbReference type="Pfam" id="PF03352">
    <property type="entry name" value="Adenine_glyco"/>
    <property type="match status" value="1"/>
</dbReference>
<feature type="region of interest" description="Disordered" evidence="2">
    <location>
        <begin position="1"/>
        <end position="73"/>
    </location>
</feature>
<protein>
    <recommendedName>
        <fullName evidence="5">DNA-3-methyladenine glycosylase I</fullName>
    </recommendedName>
</protein>
<evidence type="ECO:0000313" key="4">
    <source>
        <dbReference type="Proteomes" id="UP001291623"/>
    </source>
</evidence>
<dbReference type="Proteomes" id="UP001291623">
    <property type="component" value="Unassembled WGS sequence"/>
</dbReference>
<name>A0AAE1S2A2_9SOLA</name>
<dbReference type="AlphaFoldDB" id="A0AAE1S2A2"/>
<evidence type="ECO:0000313" key="3">
    <source>
        <dbReference type="EMBL" id="KAK4362176.1"/>
    </source>
</evidence>
<feature type="binding site" evidence="1">
    <location>
        <position position="218"/>
    </location>
    <ligand>
        <name>Zn(2+)</name>
        <dbReference type="ChEBI" id="CHEBI:29105"/>
    </ligand>
</feature>
<organism evidence="3 4">
    <name type="scientific">Anisodus tanguticus</name>
    <dbReference type="NCBI Taxonomy" id="243964"/>
    <lineage>
        <taxon>Eukaryota</taxon>
        <taxon>Viridiplantae</taxon>
        <taxon>Streptophyta</taxon>
        <taxon>Embryophyta</taxon>
        <taxon>Tracheophyta</taxon>
        <taxon>Spermatophyta</taxon>
        <taxon>Magnoliopsida</taxon>
        <taxon>eudicotyledons</taxon>
        <taxon>Gunneridae</taxon>
        <taxon>Pentapetalae</taxon>
        <taxon>asterids</taxon>
        <taxon>lamiids</taxon>
        <taxon>Solanales</taxon>
        <taxon>Solanaceae</taxon>
        <taxon>Solanoideae</taxon>
        <taxon>Hyoscyameae</taxon>
        <taxon>Anisodus</taxon>
    </lineage>
</organism>
<keyword evidence="4" id="KW-1185">Reference proteome</keyword>
<feature type="region of interest" description="Disordered" evidence="2">
    <location>
        <begin position="100"/>
        <end position="145"/>
    </location>
</feature>
<dbReference type="GO" id="GO:0046872">
    <property type="term" value="F:metal ion binding"/>
    <property type="evidence" value="ECO:0007669"/>
    <property type="project" value="UniProtKB-KW"/>
</dbReference>
<feature type="compositionally biased region" description="Basic and acidic residues" evidence="2">
    <location>
        <begin position="29"/>
        <end position="59"/>
    </location>
</feature>
<dbReference type="InterPro" id="IPR011257">
    <property type="entry name" value="DNA_glycosylase"/>
</dbReference>
<dbReference type="GO" id="GO:0006284">
    <property type="term" value="P:base-excision repair"/>
    <property type="evidence" value="ECO:0007669"/>
    <property type="project" value="InterPro"/>
</dbReference>